<organism evidence="1 2">
    <name type="scientific">Saponaria officinalis</name>
    <name type="common">Common soapwort</name>
    <name type="synonym">Lychnis saponaria</name>
    <dbReference type="NCBI Taxonomy" id="3572"/>
    <lineage>
        <taxon>Eukaryota</taxon>
        <taxon>Viridiplantae</taxon>
        <taxon>Streptophyta</taxon>
        <taxon>Embryophyta</taxon>
        <taxon>Tracheophyta</taxon>
        <taxon>Spermatophyta</taxon>
        <taxon>Magnoliopsida</taxon>
        <taxon>eudicotyledons</taxon>
        <taxon>Gunneridae</taxon>
        <taxon>Pentapetalae</taxon>
        <taxon>Caryophyllales</taxon>
        <taxon>Caryophyllaceae</taxon>
        <taxon>Caryophylleae</taxon>
        <taxon>Saponaria</taxon>
    </lineage>
</organism>
<dbReference type="Proteomes" id="UP001443914">
    <property type="component" value="Unassembled WGS sequence"/>
</dbReference>
<protein>
    <submittedName>
        <fullName evidence="1">Uncharacterized protein</fullName>
    </submittedName>
</protein>
<evidence type="ECO:0000313" key="2">
    <source>
        <dbReference type="Proteomes" id="UP001443914"/>
    </source>
</evidence>
<sequence>MPNENGDELFVGINLFSSHMDRFEKIIYDFEERRAAL</sequence>
<evidence type="ECO:0000313" key="1">
    <source>
        <dbReference type="EMBL" id="KAK9750943.1"/>
    </source>
</evidence>
<reference evidence="1" key="1">
    <citation type="submission" date="2024-03" db="EMBL/GenBank/DDBJ databases">
        <title>WGS assembly of Saponaria officinalis var. Norfolk2.</title>
        <authorList>
            <person name="Jenkins J."/>
            <person name="Shu S."/>
            <person name="Grimwood J."/>
            <person name="Barry K."/>
            <person name="Goodstein D."/>
            <person name="Schmutz J."/>
            <person name="Leebens-Mack J."/>
            <person name="Osbourn A."/>
        </authorList>
    </citation>
    <scope>NUCLEOTIDE SEQUENCE [LARGE SCALE GENOMIC DNA]</scope>
    <source>
        <strain evidence="1">JIC</strain>
    </source>
</reference>
<dbReference type="EMBL" id="JBDFQZ010000002">
    <property type="protein sequence ID" value="KAK9750943.1"/>
    <property type="molecule type" value="Genomic_DNA"/>
</dbReference>
<comment type="caution">
    <text evidence="1">The sequence shown here is derived from an EMBL/GenBank/DDBJ whole genome shotgun (WGS) entry which is preliminary data.</text>
</comment>
<name>A0AAW1MP49_SAPOF</name>
<dbReference type="AlphaFoldDB" id="A0AAW1MP49"/>
<proteinExistence type="predicted"/>
<accession>A0AAW1MP49</accession>
<gene>
    <name evidence="1" type="ORF">RND81_02G231500</name>
</gene>
<keyword evidence="2" id="KW-1185">Reference proteome</keyword>